<evidence type="ECO:0000313" key="3">
    <source>
        <dbReference type="Proteomes" id="UP000077266"/>
    </source>
</evidence>
<dbReference type="InParanoid" id="A0A165D912"/>
<accession>A0A165D912</accession>
<organism evidence="2 3">
    <name type="scientific">Exidia glandulosa HHB12029</name>
    <dbReference type="NCBI Taxonomy" id="1314781"/>
    <lineage>
        <taxon>Eukaryota</taxon>
        <taxon>Fungi</taxon>
        <taxon>Dikarya</taxon>
        <taxon>Basidiomycota</taxon>
        <taxon>Agaricomycotina</taxon>
        <taxon>Agaricomycetes</taxon>
        <taxon>Auriculariales</taxon>
        <taxon>Exidiaceae</taxon>
        <taxon>Exidia</taxon>
    </lineage>
</organism>
<proteinExistence type="predicted"/>
<dbReference type="EMBL" id="KV426243">
    <property type="protein sequence ID" value="KZV84032.1"/>
    <property type="molecule type" value="Genomic_DNA"/>
</dbReference>
<gene>
    <name evidence="2" type="ORF">EXIGLDRAFT_624856</name>
</gene>
<evidence type="ECO:0000313" key="2">
    <source>
        <dbReference type="EMBL" id="KZV84032.1"/>
    </source>
</evidence>
<dbReference type="Proteomes" id="UP000077266">
    <property type="component" value="Unassembled WGS sequence"/>
</dbReference>
<keyword evidence="3" id="KW-1185">Reference proteome</keyword>
<dbReference type="STRING" id="1314781.A0A165D912"/>
<dbReference type="InterPro" id="IPR041320">
    <property type="entry name" value="CxC1"/>
</dbReference>
<feature type="domain" description="CxC1-like cysteine cluster associated with KDZ transposases" evidence="1">
    <location>
        <begin position="90"/>
        <end position="130"/>
    </location>
</feature>
<sequence length="209" mass="23049">MIGQVEGVSRHHRKRVAQHFTWRDVVIPSLVPVYFEVRAARGQRDHHVRTGGTCSCASSRALTVQLADWDGTKTCRSFVRDADARPGITSAHLRICDCNTAAEQLLRRGYFPCAPKRPSVAFSTRLVEFISIHSLNVAPNSTAWGASLQTMWARQGYVVEDRVCGVLLCSTRSLILSTENFSKASWDGYALVSSAREPRGHESATTSAS</sequence>
<dbReference type="Pfam" id="PF18802">
    <property type="entry name" value="CxC1"/>
    <property type="match status" value="1"/>
</dbReference>
<reference evidence="2 3" key="1">
    <citation type="journal article" date="2016" name="Mol. Biol. Evol.">
        <title>Comparative Genomics of Early-Diverging Mushroom-Forming Fungi Provides Insights into the Origins of Lignocellulose Decay Capabilities.</title>
        <authorList>
            <person name="Nagy L.G."/>
            <person name="Riley R."/>
            <person name="Tritt A."/>
            <person name="Adam C."/>
            <person name="Daum C."/>
            <person name="Floudas D."/>
            <person name="Sun H."/>
            <person name="Yadav J.S."/>
            <person name="Pangilinan J."/>
            <person name="Larsson K.H."/>
            <person name="Matsuura K."/>
            <person name="Barry K."/>
            <person name="Labutti K."/>
            <person name="Kuo R."/>
            <person name="Ohm R.A."/>
            <person name="Bhattacharya S.S."/>
            <person name="Shirouzu T."/>
            <person name="Yoshinaga Y."/>
            <person name="Martin F.M."/>
            <person name="Grigoriev I.V."/>
            <person name="Hibbett D.S."/>
        </authorList>
    </citation>
    <scope>NUCLEOTIDE SEQUENCE [LARGE SCALE GENOMIC DNA]</scope>
    <source>
        <strain evidence="2 3">HHB12029</strain>
    </source>
</reference>
<dbReference type="OrthoDB" id="3200967at2759"/>
<evidence type="ECO:0000259" key="1">
    <source>
        <dbReference type="Pfam" id="PF18802"/>
    </source>
</evidence>
<name>A0A165D912_EXIGL</name>
<dbReference type="AlphaFoldDB" id="A0A165D912"/>
<protein>
    <recommendedName>
        <fullName evidence="1">CxC1-like cysteine cluster associated with KDZ transposases domain-containing protein</fullName>
    </recommendedName>
</protein>